<comment type="catalytic activity">
    <reaction evidence="1 9 10">
        <text>[protein]-peptidylproline (omega=180) = [protein]-peptidylproline (omega=0)</text>
        <dbReference type="Rhea" id="RHEA:16237"/>
        <dbReference type="Rhea" id="RHEA-COMP:10747"/>
        <dbReference type="Rhea" id="RHEA-COMP:10748"/>
        <dbReference type="ChEBI" id="CHEBI:83833"/>
        <dbReference type="ChEBI" id="CHEBI:83834"/>
        <dbReference type="EC" id="5.2.1.8"/>
    </reaction>
</comment>
<evidence type="ECO:0000256" key="1">
    <source>
        <dbReference type="ARBA" id="ARBA00000971"/>
    </source>
</evidence>
<evidence type="ECO:0000256" key="5">
    <source>
        <dbReference type="ARBA" id="ARBA00023110"/>
    </source>
</evidence>
<dbReference type="PROSITE" id="PS50059">
    <property type="entry name" value="FKBP_PPIASE"/>
    <property type="match status" value="1"/>
</dbReference>
<protein>
    <recommendedName>
        <fullName evidence="10">Peptidyl-prolyl cis-trans isomerase</fullName>
        <ecNumber evidence="10">5.2.1.8</ecNumber>
    </recommendedName>
</protein>
<evidence type="ECO:0000313" key="12">
    <source>
        <dbReference type="EMBL" id="MDR5898536.1"/>
    </source>
</evidence>
<keyword evidence="6" id="KW-0143">Chaperone</keyword>
<keyword evidence="7 9" id="KW-0413">Isomerase</keyword>
<evidence type="ECO:0000256" key="2">
    <source>
        <dbReference type="ARBA" id="ARBA00004496"/>
    </source>
</evidence>
<evidence type="ECO:0000256" key="4">
    <source>
        <dbReference type="ARBA" id="ARBA00022490"/>
    </source>
</evidence>
<dbReference type="InterPro" id="IPR046357">
    <property type="entry name" value="PPIase_dom_sf"/>
</dbReference>
<dbReference type="EC" id="5.2.1.8" evidence="10"/>
<evidence type="ECO:0000256" key="8">
    <source>
        <dbReference type="ARBA" id="ARBA00037071"/>
    </source>
</evidence>
<keyword evidence="5 9" id="KW-0697">Rotamase</keyword>
<evidence type="ECO:0000256" key="6">
    <source>
        <dbReference type="ARBA" id="ARBA00023186"/>
    </source>
</evidence>
<evidence type="ECO:0000256" key="10">
    <source>
        <dbReference type="RuleBase" id="RU003915"/>
    </source>
</evidence>
<feature type="domain" description="PPIase FKBP-type" evidence="11">
    <location>
        <begin position="16"/>
        <end position="101"/>
    </location>
</feature>
<evidence type="ECO:0000256" key="7">
    <source>
        <dbReference type="ARBA" id="ARBA00023235"/>
    </source>
</evidence>
<organism evidence="12 13">
    <name type="scientific">Vreelandella vilamensis</name>
    <dbReference type="NCBI Taxonomy" id="531309"/>
    <lineage>
        <taxon>Bacteria</taxon>
        <taxon>Pseudomonadati</taxon>
        <taxon>Pseudomonadota</taxon>
        <taxon>Gammaproteobacteria</taxon>
        <taxon>Oceanospirillales</taxon>
        <taxon>Halomonadaceae</taxon>
        <taxon>Vreelandella</taxon>
    </lineage>
</organism>
<dbReference type="PANTHER" id="PTHR47861">
    <property type="entry name" value="FKBP-TYPE PEPTIDYL-PROLYL CIS-TRANS ISOMERASE SLYD"/>
    <property type="match status" value="1"/>
</dbReference>
<comment type="similarity">
    <text evidence="3 10">Belongs to the FKBP-type PPIase family.</text>
</comment>
<dbReference type="SUPFAM" id="SSF54534">
    <property type="entry name" value="FKBP-like"/>
    <property type="match status" value="1"/>
</dbReference>
<dbReference type="InterPro" id="IPR001179">
    <property type="entry name" value="PPIase_FKBP_dom"/>
</dbReference>
<comment type="function">
    <text evidence="8">Also involved in hydrogenase metallocenter assembly, probably by participating in the nickel insertion step. This function in hydrogenase biosynthesis requires chaperone activity and the presence of the metal-binding domain, but not PPIase activity.</text>
</comment>
<sequence length="159" mass="17516">MTKISTYCEVTAKYVLFDENRLCLATSTPETPLRYVHGTGQMLATLETALSGHQAGDYIKVTLTPEEAYGPHRPELVFEAIKENLPPSQEVQVGMTLTPGGQQGKFSLKVVALTEKGALLDGNHPLAGKTVTWEITILSVEPPNIQRDEDHKPIRWVTC</sequence>
<reference evidence="12 13" key="1">
    <citation type="submission" date="2023-04" db="EMBL/GenBank/DDBJ databases">
        <title>A long-awaited taxogenomic arrangement of the family Halomonadaceae.</title>
        <authorList>
            <person name="De La Haba R."/>
            <person name="Chuvochina M."/>
            <person name="Wittouck S."/>
            <person name="Arahal D.R."/>
            <person name="Sanchez-Porro C."/>
            <person name="Hugenholtz P."/>
            <person name="Ventosa A."/>
        </authorList>
    </citation>
    <scope>NUCLEOTIDE SEQUENCE [LARGE SCALE GENOMIC DNA]</scope>
    <source>
        <strain evidence="12 13">DSM 21020</strain>
    </source>
</reference>
<name>A0ABU1H3Y1_9GAMM</name>
<evidence type="ECO:0000256" key="3">
    <source>
        <dbReference type="ARBA" id="ARBA00006577"/>
    </source>
</evidence>
<comment type="caution">
    <text evidence="12">The sequence shown here is derived from an EMBL/GenBank/DDBJ whole genome shotgun (WGS) entry which is preliminary data.</text>
</comment>
<evidence type="ECO:0000313" key="13">
    <source>
        <dbReference type="Proteomes" id="UP001254564"/>
    </source>
</evidence>
<gene>
    <name evidence="12" type="ORF">QC823_05985</name>
</gene>
<keyword evidence="13" id="KW-1185">Reference proteome</keyword>
<dbReference type="Gene3D" id="3.10.50.40">
    <property type="match status" value="1"/>
</dbReference>
<dbReference type="Gene3D" id="2.40.10.330">
    <property type="match status" value="1"/>
</dbReference>
<dbReference type="Pfam" id="PF00254">
    <property type="entry name" value="FKBP_C"/>
    <property type="match status" value="1"/>
</dbReference>
<accession>A0ABU1H3Y1</accession>
<keyword evidence="4" id="KW-0963">Cytoplasm</keyword>
<dbReference type="PANTHER" id="PTHR47861:SF3">
    <property type="entry name" value="FKBP-TYPE PEPTIDYL-PROLYL CIS-TRANS ISOMERASE SLYD"/>
    <property type="match status" value="1"/>
</dbReference>
<dbReference type="RefSeq" id="WP_309655449.1">
    <property type="nucleotide sequence ID" value="NZ_JARWAN010000007.1"/>
</dbReference>
<evidence type="ECO:0000259" key="11">
    <source>
        <dbReference type="PROSITE" id="PS50059"/>
    </source>
</evidence>
<dbReference type="InterPro" id="IPR048261">
    <property type="entry name" value="SlpA/SlyD-like_ins_sf"/>
</dbReference>
<comment type="subcellular location">
    <subcellularLocation>
        <location evidence="2">Cytoplasm</location>
    </subcellularLocation>
</comment>
<evidence type="ECO:0000256" key="9">
    <source>
        <dbReference type="PROSITE-ProRule" id="PRU00277"/>
    </source>
</evidence>
<dbReference type="EMBL" id="JARWAN010000007">
    <property type="protein sequence ID" value="MDR5898536.1"/>
    <property type="molecule type" value="Genomic_DNA"/>
</dbReference>
<dbReference type="GO" id="GO:0003755">
    <property type="term" value="F:peptidyl-prolyl cis-trans isomerase activity"/>
    <property type="evidence" value="ECO:0007669"/>
    <property type="project" value="UniProtKB-EC"/>
</dbReference>
<dbReference type="Proteomes" id="UP001254564">
    <property type="component" value="Unassembled WGS sequence"/>
</dbReference>
<proteinExistence type="inferred from homology"/>